<evidence type="ECO:0000256" key="11">
    <source>
        <dbReference type="ARBA" id="ARBA00041912"/>
    </source>
</evidence>
<dbReference type="GO" id="GO:0050178">
    <property type="term" value="F:phenylpyruvate tautomerase activity"/>
    <property type="evidence" value="ECO:0007669"/>
    <property type="project" value="UniProtKB-EC"/>
</dbReference>
<sequence>MPTFNIFVSIPASEIPGDFIGEASKFIAKQLGKPESYVTVRVVPDQMMCHGGSRDPCGSVQVMSLGALGPQKNKDHSCAIGEFLEKKLNIKKDRFYITFFDIARTDCGYGGTTF</sequence>
<dbReference type="Gene3D" id="3.30.429.10">
    <property type="entry name" value="Macrophage Migration Inhibitory Factor"/>
    <property type="match status" value="1"/>
</dbReference>
<keyword evidence="5" id="KW-0413">Isomerase</keyword>
<organism evidence="13">
    <name type="scientific">Meretrix meretrix</name>
    <name type="common">Asiatic hard clam</name>
    <name type="synonym">Venus meretrix</name>
    <dbReference type="NCBI Taxonomy" id="291251"/>
    <lineage>
        <taxon>Eukaryota</taxon>
        <taxon>Metazoa</taxon>
        <taxon>Spiralia</taxon>
        <taxon>Lophotrochozoa</taxon>
        <taxon>Mollusca</taxon>
        <taxon>Bivalvia</taxon>
        <taxon>Autobranchia</taxon>
        <taxon>Heteroconchia</taxon>
        <taxon>Euheterodonta</taxon>
        <taxon>Imparidentia</taxon>
        <taxon>Neoheterodontei</taxon>
        <taxon>Venerida</taxon>
        <taxon>Veneroidea</taxon>
        <taxon>Veneridae</taxon>
        <taxon>Meretrix</taxon>
    </lineage>
</organism>
<evidence type="ECO:0000256" key="8">
    <source>
        <dbReference type="ARBA" id="ARBA00038932"/>
    </source>
</evidence>
<dbReference type="SUPFAM" id="SSF55331">
    <property type="entry name" value="Tautomerase/MIF"/>
    <property type="match status" value="1"/>
</dbReference>
<dbReference type="Pfam" id="PF01187">
    <property type="entry name" value="MIF"/>
    <property type="match status" value="1"/>
</dbReference>
<dbReference type="GO" id="GO:0005615">
    <property type="term" value="C:extracellular space"/>
    <property type="evidence" value="ECO:0007669"/>
    <property type="project" value="UniProtKB-KW"/>
</dbReference>
<gene>
    <name evidence="13" type="primary">MIF</name>
</gene>
<evidence type="ECO:0000256" key="12">
    <source>
        <dbReference type="ARBA" id="ARBA00042730"/>
    </source>
</evidence>
<dbReference type="EC" id="5.3.3.12" evidence="8"/>
<evidence type="ECO:0000256" key="5">
    <source>
        <dbReference type="ARBA" id="ARBA00023235"/>
    </source>
</evidence>
<protein>
    <recommendedName>
        <fullName evidence="12">L-dopachrome isomerase</fullName>
        <ecNumber evidence="9">5.3.2.1</ecNumber>
        <ecNumber evidence="8">5.3.3.12</ecNumber>
    </recommendedName>
    <alternativeName>
        <fullName evidence="10">L-dopachrome tautomerase</fullName>
    </alternativeName>
    <alternativeName>
        <fullName evidence="11">Phenylpyruvate tautomerase</fullName>
    </alternativeName>
</protein>
<dbReference type="InterPro" id="IPR014347">
    <property type="entry name" value="Tautomerase/MIF_sf"/>
</dbReference>
<evidence type="ECO:0000256" key="6">
    <source>
        <dbReference type="ARBA" id="ARBA00036735"/>
    </source>
</evidence>
<dbReference type="PANTHER" id="PTHR11954:SF6">
    <property type="entry name" value="MACROPHAGE MIGRATION INHIBITORY FACTOR"/>
    <property type="match status" value="1"/>
</dbReference>
<dbReference type="PANTHER" id="PTHR11954">
    <property type="entry name" value="D-DOPACHROME DECARBOXYLASE"/>
    <property type="match status" value="1"/>
</dbReference>
<accession>A0A0H4B3V7</accession>
<name>A0A0H4B3V7_MERMT</name>
<evidence type="ECO:0000256" key="3">
    <source>
        <dbReference type="ARBA" id="ARBA00022514"/>
    </source>
</evidence>
<evidence type="ECO:0000256" key="7">
    <source>
        <dbReference type="ARBA" id="ARBA00036823"/>
    </source>
</evidence>
<comment type="catalytic activity">
    <reaction evidence="7">
        <text>L-dopachrome = 5,6-dihydroxyindole-2-carboxylate</text>
        <dbReference type="Rhea" id="RHEA:13041"/>
        <dbReference type="ChEBI" id="CHEBI:16875"/>
        <dbReference type="ChEBI" id="CHEBI:57509"/>
        <dbReference type="EC" id="5.3.3.12"/>
    </reaction>
</comment>
<proteinExistence type="evidence at transcript level"/>
<evidence type="ECO:0000256" key="10">
    <source>
        <dbReference type="ARBA" id="ARBA00041631"/>
    </source>
</evidence>
<dbReference type="EC" id="5.3.2.1" evidence="9"/>
<reference evidence="13" key="1">
    <citation type="submission" date="2014-11" db="EMBL/GenBank/DDBJ databases">
        <authorList>
            <person name="Zou H.L.Sr."/>
        </authorList>
    </citation>
    <scope>NUCLEOTIDE SEQUENCE</scope>
</reference>
<evidence type="ECO:0000256" key="2">
    <source>
        <dbReference type="ARBA" id="ARBA00005851"/>
    </source>
</evidence>
<dbReference type="InterPro" id="IPR001398">
    <property type="entry name" value="Macrophage_inhib_fac"/>
</dbReference>
<dbReference type="GO" id="GO:0005125">
    <property type="term" value="F:cytokine activity"/>
    <property type="evidence" value="ECO:0007669"/>
    <property type="project" value="UniProtKB-KW"/>
</dbReference>
<keyword evidence="4" id="KW-0964">Secreted</keyword>
<dbReference type="EMBL" id="KP221196">
    <property type="protein sequence ID" value="AKN56918.1"/>
    <property type="molecule type" value="mRNA"/>
</dbReference>
<keyword evidence="3" id="KW-0202">Cytokine</keyword>
<comment type="catalytic activity">
    <reaction evidence="6">
        <text>3-phenylpyruvate = enol-phenylpyruvate</text>
        <dbReference type="Rhea" id="RHEA:17097"/>
        <dbReference type="ChEBI" id="CHEBI:16815"/>
        <dbReference type="ChEBI" id="CHEBI:18005"/>
        <dbReference type="EC" id="5.3.2.1"/>
    </reaction>
</comment>
<dbReference type="AlphaFoldDB" id="A0A0H4B3V7"/>
<comment type="subcellular location">
    <subcellularLocation>
        <location evidence="1">Secreted</location>
    </subcellularLocation>
</comment>
<dbReference type="GO" id="GO:0004167">
    <property type="term" value="F:dopachrome isomerase activity"/>
    <property type="evidence" value="ECO:0007669"/>
    <property type="project" value="UniProtKB-EC"/>
</dbReference>
<reference evidence="13" key="2">
    <citation type="journal article" date="2015" name="Fish Shellfish Immunol.">
        <title>Identification of a Serum amyloid A gene and the association of SNPs with Vibrio-resistance and growth traits in the clam Meretrix meretrix.</title>
        <authorList>
            <person name="Zou L."/>
            <person name="Liu B."/>
        </authorList>
    </citation>
    <scope>NUCLEOTIDE SEQUENCE</scope>
</reference>
<evidence type="ECO:0000256" key="4">
    <source>
        <dbReference type="ARBA" id="ARBA00022525"/>
    </source>
</evidence>
<evidence type="ECO:0000313" key="13">
    <source>
        <dbReference type="EMBL" id="AKN56918.1"/>
    </source>
</evidence>
<evidence type="ECO:0000256" key="9">
    <source>
        <dbReference type="ARBA" id="ARBA00039086"/>
    </source>
</evidence>
<evidence type="ECO:0000256" key="1">
    <source>
        <dbReference type="ARBA" id="ARBA00004613"/>
    </source>
</evidence>
<comment type="similarity">
    <text evidence="2">Belongs to the MIF family.</text>
</comment>